<keyword evidence="4" id="KW-0732">Signal</keyword>
<feature type="chain" id="PRO_5045587581" evidence="4">
    <location>
        <begin position="25"/>
        <end position="427"/>
    </location>
</feature>
<dbReference type="EMBL" id="BAAAEU010000006">
    <property type="protein sequence ID" value="GAA0712395.1"/>
    <property type="molecule type" value="Genomic_DNA"/>
</dbReference>
<evidence type="ECO:0000256" key="4">
    <source>
        <dbReference type="SAM" id="SignalP"/>
    </source>
</evidence>
<dbReference type="PROSITE" id="PS50005">
    <property type="entry name" value="TPR"/>
    <property type="match status" value="1"/>
</dbReference>
<keyword evidence="2 3" id="KW-0802">TPR repeat</keyword>
<dbReference type="SMART" id="SM00028">
    <property type="entry name" value="TPR"/>
    <property type="match status" value="4"/>
</dbReference>
<keyword evidence="1" id="KW-0677">Repeat</keyword>
<reference evidence="5 6" key="1">
    <citation type="journal article" date="2019" name="Int. J. Syst. Evol. Microbiol.">
        <title>The Global Catalogue of Microorganisms (GCM) 10K type strain sequencing project: providing services to taxonomists for standard genome sequencing and annotation.</title>
        <authorList>
            <consortium name="The Broad Institute Genomics Platform"/>
            <consortium name="The Broad Institute Genome Sequencing Center for Infectious Disease"/>
            <person name="Wu L."/>
            <person name="Ma J."/>
        </authorList>
    </citation>
    <scope>NUCLEOTIDE SEQUENCE [LARGE SCALE GENOMIC DNA]</scope>
    <source>
        <strain evidence="5 6">JCM 15421</strain>
    </source>
</reference>
<evidence type="ECO:0000313" key="5">
    <source>
        <dbReference type="EMBL" id="GAA0712395.1"/>
    </source>
</evidence>
<organism evidence="5 6">
    <name type="scientific">Dokdonella soli</name>
    <dbReference type="NCBI Taxonomy" id="529810"/>
    <lineage>
        <taxon>Bacteria</taxon>
        <taxon>Pseudomonadati</taxon>
        <taxon>Pseudomonadota</taxon>
        <taxon>Gammaproteobacteria</taxon>
        <taxon>Lysobacterales</taxon>
        <taxon>Rhodanobacteraceae</taxon>
        <taxon>Dokdonella</taxon>
    </lineage>
</organism>
<comment type="caution">
    <text evidence="5">The sequence shown here is derived from an EMBL/GenBank/DDBJ whole genome shotgun (WGS) entry which is preliminary data.</text>
</comment>
<dbReference type="Proteomes" id="UP001501523">
    <property type="component" value="Unassembled WGS sequence"/>
</dbReference>
<evidence type="ECO:0000256" key="3">
    <source>
        <dbReference type="PROSITE-ProRule" id="PRU00339"/>
    </source>
</evidence>
<protein>
    <submittedName>
        <fullName evidence="5">Tetratricopeptide repeat protein</fullName>
    </submittedName>
</protein>
<dbReference type="InterPro" id="IPR019734">
    <property type="entry name" value="TPR_rpt"/>
</dbReference>
<feature type="repeat" description="TPR" evidence="3">
    <location>
        <begin position="88"/>
        <end position="121"/>
    </location>
</feature>
<gene>
    <name evidence="5" type="ORF">GCM10009105_14930</name>
</gene>
<dbReference type="SUPFAM" id="SSF48452">
    <property type="entry name" value="TPR-like"/>
    <property type="match status" value="2"/>
</dbReference>
<feature type="signal peptide" evidence="4">
    <location>
        <begin position="1"/>
        <end position="24"/>
    </location>
</feature>
<evidence type="ECO:0000256" key="1">
    <source>
        <dbReference type="ARBA" id="ARBA00022737"/>
    </source>
</evidence>
<dbReference type="PANTHER" id="PTHR44186">
    <property type="match status" value="1"/>
</dbReference>
<dbReference type="Pfam" id="PF14559">
    <property type="entry name" value="TPR_19"/>
    <property type="match status" value="1"/>
</dbReference>
<sequence>MKLSKWLLAAICATGLLLAGAAIAKDPKKAENQYPNATRQEPKLDMSAGDQRDLNKAADLVNENKSADAQPLVAKVIANDKASKYAQSFAHQLQGQIYYDQDKSDQAIAEYKKALEIDGLANAQHFQVLYTIAQLQLQDEKYKDSLATLDQWEKLTGKQTADELALKANAYYRTDQYQPAVDTMKKAVSMTDKPNDSWTQILMASYFELNQYDNAAQLVQQQLAKNPNDKKLVNQLATIYIQGDKPQQALDLMAKAKSQGLVTTSEDYVQLAKLYASAEKPKDAAATMKEGFAKGAIQPSYDTYKLQGDVCTQAEDDSCAIEGYSKASPLAKDGNVDYQLGYLLFYSNKSKDAIDALNHAISKGGLRQEGEAYLLRGDAENDLDQTAAAKTDWQKSAGYPSTRTMAEQRLKAAKTGVKIQKAAKKKK</sequence>
<dbReference type="Gene3D" id="1.25.40.10">
    <property type="entry name" value="Tetratricopeptide repeat domain"/>
    <property type="match status" value="3"/>
</dbReference>
<keyword evidence="6" id="KW-1185">Reference proteome</keyword>
<dbReference type="RefSeq" id="WP_343788877.1">
    <property type="nucleotide sequence ID" value="NZ_BAAAEU010000006.1"/>
</dbReference>
<name>A0ABN1IG67_9GAMM</name>
<dbReference type="InterPro" id="IPR011990">
    <property type="entry name" value="TPR-like_helical_dom_sf"/>
</dbReference>
<dbReference type="Pfam" id="PF13181">
    <property type="entry name" value="TPR_8"/>
    <property type="match status" value="1"/>
</dbReference>
<accession>A0ABN1IG67</accession>
<proteinExistence type="predicted"/>
<evidence type="ECO:0000256" key="2">
    <source>
        <dbReference type="ARBA" id="ARBA00022803"/>
    </source>
</evidence>
<evidence type="ECO:0000313" key="6">
    <source>
        <dbReference type="Proteomes" id="UP001501523"/>
    </source>
</evidence>
<dbReference type="PANTHER" id="PTHR44186:SF1">
    <property type="entry name" value="BARDET-BIEDL SYNDROME 4 PROTEIN"/>
    <property type="match status" value="1"/>
</dbReference>